<name>A0A2A2AL01_9BURK</name>
<protein>
    <recommendedName>
        <fullName evidence="4">DUF192 domain-containing protein</fullName>
    </recommendedName>
</protein>
<organism evidence="2 3">
    <name type="scientific">Vandammella animalimorsus</name>
    <dbReference type="NCBI Taxonomy" id="2029117"/>
    <lineage>
        <taxon>Bacteria</taxon>
        <taxon>Pseudomonadati</taxon>
        <taxon>Pseudomonadota</taxon>
        <taxon>Betaproteobacteria</taxon>
        <taxon>Burkholderiales</taxon>
        <taxon>Comamonadaceae</taxon>
        <taxon>Vandammella</taxon>
    </lineage>
</organism>
<dbReference type="Gene3D" id="2.60.120.1140">
    <property type="entry name" value="Protein of unknown function DUF192"/>
    <property type="match status" value="1"/>
</dbReference>
<keyword evidence="1" id="KW-0732">Signal</keyword>
<dbReference type="PANTHER" id="PTHR37953">
    <property type="entry name" value="UPF0127 PROTEIN MJ1496"/>
    <property type="match status" value="1"/>
</dbReference>
<evidence type="ECO:0000256" key="1">
    <source>
        <dbReference type="SAM" id="SignalP"/>
    </source>
</evidence>
<evidence type="ECO:0008006" key="4">
    <source>
        <dbReference type="Google" id="ProtNLM"/>
    </source>
</evidence>
<gene>
    <name evidence="2" type="ORF">CK625_02175</name>
</gene>
<sequence>MPLKHTPTLLLRRAHAAALALALALPAALQAQAPQASGQPQLDLPRLALSVNMYRIDAQVASTPAQRQIGLMFRPSMPQHEGMLFVFEQAGVQCFWMQNTPLPLTAAFLADDGTVVNLADMQPLSTEQHCSAQPVRYVLEMNQGWFAQRGIAAGMRLRGQPFESGGGAGKARP</sequence>
<dbReference type="InterPro" id="IPR003795">
    <property type="entry name" value="DUF192"/>
</dbReference>
<reference evidence="2 3" key="1">
    <citation type="submission" date="2017-08" db="EMBL/GenBank/DDBJ databases">
        <title>WGS of Clinical strains of the CDC Group NO-1 linked to zoonotic infections in humans.</title>
        <authorList>
            <person name="Bernier A.-M."/>
            <person name="Bernard K."/>
        </authorList>
    </citation>
    <scope>NUCLEOTIDE SEQUENCE [LARGE SCALE GENOMIC DNA]</scope>
    <source>
        <strain evidence="2 3">NML00-0135</strain>
    </source>
</reference>
<dbReference type="InterPro" id="IPR038695">
    <property type="entry name" value="Saro_0823-like_sf"/>
</dbReference>
<feature type="chain" id="PRO_5012878008" description="DUF192 domain-containing protein" evidence="1">
    <location>
        <begin position="34"/>
        <end position="173"/>
    </location>
</feature>
<comment type="caution">
    <text evidence="2">The sequence shown here is derived from an EMBL/GenBank/DDBJ whole genome shotgun (WGS) entry which is preliminary data.</text>
</comment>
<evidence type="ECO:0000313" key="3">
    <source>
        <dbReference type="Proteomes" id="UP000218054"/>
    </source>
</evidence>
<keyword evidence="3" id="KW-1185">Reference proteome</keyword>
<evidence type="ECO:0000313" key="2">
    <source>
        <dbReference type="EMBL" id="PAT38319.1"/>
    </source>
</evidence>
<dbReference type="AlphaFoldDB" id="A0A2A2AL01"/>
<dbReference type="RefSeq" id="WP_095538600.1">
    <property type="nucleotide sequence ID" value="NZ_NSJB01000001.1"/>
</dbReference>
<dbReference type="EMBL" id="NSJB01000001">
    <property type="protein sequence ID" value="PAT38319.1"/>
    <property type="molecule type" value="Genomic_DNA"/>
</dbReference>
<feature type="signal peptide" evidence="1">
    <location>
        <begin position="1"/>
        <end position="33"/>
    </location>
</feature>
<dbReference type="Proteomes" id="UP000218054">
    <property type="component" value="Unassembled WGS sequence"/>
</dbReference>
<dbReference type="PANTHER" id="PTHR37953:SF1">
    <property type="entry name" value="UPF0127 PROTEIN MJ1496"/>
    <property type="match status" value="1"/>
</dbReference>
<dbReference type="Pfam" id="PF02643">
    <property type="entry name" value="DUF192"/>
    <property type="match status" value="1"/>
</dbReference>
<accession>A0A2A2AL01</accession>
<proteinExistence type="predicted"/>